<feature type="transmembrane region" description="Helical" evidence="7">
    <location>
        <begin position="71"/>
        <end position="89"/>
    </location>
</feature>
<dbReference type="InterPro" id="IPR030417">
    <property type="entry name" value="MS4A"/>
</dbReference>
<comment type="similarity">
    <text evidence="2">Belongs to the MS4A family.</text>
</comment>
<protein>
    <recommendedName>
        <fullName evidence="10">Membrane-spanning 4-domains subfamily A member 15</fullName>
    </recommendedName>
</protein>
<reference evidence="8" key="3">
    <citation type="submission" date="2025-08" db="UniProtKB">
        <authorList>
            <consortium name="Ensembl"/>
        </authorList>
    </citation>
    <scope>IDENTIFICATION</scope>
</reference>
<sequence>MATNTVSDISPAGGGGEPQITTVGSSKPLHRFIRAEPKCAGIAMVFMGSSLFIFGIPMRNDNTQSTSAEDFTPFWLGILFIISGMLYVLTEKSPSKPMVTASLALSIISILGVVVAFFEFLKGIMHSRYGLYRYEHFEDYAANVTEIPWNKYHMNQLICMEAIFMCQSFVGMTLLIVMTVFARAALRSSKTQAIVVMHNLPSTD</sequence>
<dbReference type="AlphaFoldDB" id="A0A6Q2YNS7"/>
<dbReference type="RefSeq" id="XP_010887241.1">
    <property type="nucleotide sequence ID" value="XM_010888939.5"/>
</dbReference>
<evidence type="ECO:0000256" key="5">
    <source>
        <dbReference type="ARBA" id="ARBA00023136"/>
    </source>
</evidence>
<evidence type="ECO:0000256" key="4">
    <source>
        <dbReference type="ARBA" id="ARBA00022989"/>
    </source>
</evidence>
<feature type="transmembrane region" description="Helical" evidence="7">
    <location>
        <begin position="101"/>
        <end position="121"/>
    </location>
</feature>
<evidence type="ECO:0000256" key="3">
    <source>
        <dbReference type="ARBA" id="ARBA00022692"/>
    </source>
</evidence>
<dbReference type="InParanoid" id="A0A6Q2YNS7"/>
<dbReference type="Pfam" id="PF04103">
    <property type="entry name" value="CD20"/>
    <property type="match status" value="1"/>
</dbReference>
<dbReference type="RefSeq" id="XP_010887239.1">
    <property type="nucleotide sequence ID" value="XM_010888937.5"/>
</dbReference>
<dbReference type="Ensembl" id="ENSELUT00000064122.2">
    <property type="protein sequence ID" value="ENSELUP00000067253.1"/>
    <property type="gene ID" value="ENSELUG00000028148.2"/>
</dbReference>
<keyword evidence="4 7" id="KW-1133">Transmembrane helix</keyword>
<evidence type="ECO:0000256" key="1">
    <source>
        <dbReference type="ARBA" id="ARBA00004141"/>
    </source>
</evidence>
<dbReference type="Proteomes" id="UP000265140">
    <property type="component" value="Chromosome 6"/>
</dbReference>
<feature type="transmembrane region" description="Helical" evidence="7">
    <location>
        <begin position="39"/>
        <end position="59"/>
    </location>
</feature>
<evidence type="ECO:0000313" key="8">
    <source>
        <dbReference type="Ensembl" id="ENSELUP00000067253.1"/>
    </source>
</evidence>
<reference evidence="9" key="1">
    <citation type="journal article" date="2014" name="PLoS ONE">
        <title>The genome and linkage map of the northern pike (Esox lucius): conserved synteny revealed between the salmonid sister group and the Neoteleostei.</title>
        <authorList>
            <person name="Rondeau E.B."/>
            <person name="Minkley D.R."/>
            <person name="Leong J.S."/>
            <person name="Messmer A.M."/>
            <person name="Jantzen J.R."/>
            <person name="von Schalburg K.R."/>
            <person name="Lemon C."/>
            <person name="Bird N.H."/>
            <person name="Koop B.F."/>
        </authorList>
    </citation>
    <scope>NUCLEOTIDE SEQUENCE</scope>
</reference>
<feature type="region of interest" description="Disordered" evidence="6">
    <location>
        <begin position="1"/>
        <end position="20"/>
    </location>
</feature>
<dbReference type="PANTHER" id="PTHR23320">
    <property type="entry name" value="MEMBRANE-SPANNING 4-DOMAINS SUBFAMILY A MS4A -RELATED"/>
    <property type="match status" value="1"/>
</dbReference>
<evidence type="ECO:0008006" key="10">
    <source>
        <dbReference type="Google" id="ProtNLM"/>
    </source>
</evidence>
<name>A0A6Q2YNS7_ESOLU</name>
<evidence type="ECO:0000256" key="2">
    <source>
        <dbReference type="ARBA" id="ARBA00009565"/>
    </source>
</evidence>
<reference evidence="8" key="4">
    <citation type="submission" date="2025-09" db="UniProtKB">
        <authorList>
            <consortium name="Ensembl"/>
        </authorList>
    </citation>
    <scope>IDENTIFICATION</scope>
</reference>
<reference evidence="8" key="2">
    <citation type="submission" date="2020-02" db="EMBL/GenBank/DDBJ databases">
        <title>Esox lucius (northern pike) genome, fEsoLuc1, primary haplotype.</title>
        <authorList>
            <person name="Myers G."/>
            <person name="Karagic N."/>
            <person name="Meyer A."/>
            <person name="Pippel M."/>
            <person name="Reichard M."/>
            <person name="Winkler S."/>
            <person name="Tracey A."/>
            <person name="Sims Y."/>
            <person name="Howe K."/>
            <person name="Rhie A."/>
            <person name="Formenti G."/>
            <person name="Durbin R."/>
            <person name="Fedrigo O."/>
            <person name="Jarvis E.D."/>
        </authorList>
    </citation>
    <scope>NUCLEOTIDE SEQUENCE [LARGE SCALE GENOMIC DNA]</scope>
</reference>
<dbReference type="Bgee" id="ENSELUG00000028148">
    <property type="expression patterns" value="Expressed in spleen and 14 other cell types or tissues"/>
</dbReference>
<dbReference type="GeneTree" id="ENSGT00510000052164"/>
<dbReference type="OrthoDB" id="8777022at2759"/>
<proteinExistence type="inferred from homology"/>
<keyword evidence="9" id="KW-1185">Reference proteome</keyword>
<keyword evidence="3 7" id="KW-0812">Transmembrane</keyword>
<keyword evidence="5 7" id="KW-0472">Membrane</keyword>
<accession>A0A6Q2YNS7</accession>
<comment type="subcellular location">
    <subcellularLocation>
        <location evidence="1">Membrane</location>
        <topology evidence="1">Multi-pass membrane protein</topology>
    </subcellularLocation>
</comment>
<dbReference type="GO" id="GO:0016020">
    <property type="term" value="C:membrane"/>
    <property type="evidence" value="ECO:0007669"/>
    <property type="project" value="UniProtKB-SubCell"/>
</dbReference>
<evidence type="ECO:0000256" key="7">
    <source>
        <dbReference type="SAM" id="Phobius"/>
    </source>
</evidence>
<dbReference type="OMA" id="MENYQHM"/>
<evidence type="ECO:0000313" key="9">
    <source>
        <dbReference type="Proteomes" id="UP000265140"/>
    </source>
</evidence>
<feature type="transmembrane region" description="Helical" evidence="7">
    <location>
        <begin position="162"/>
        <end position="182"/>
    </location>
</feature>
<organism evidence="8 9">
    <name type="scientific">Esox lucius</name>
    <name type="common">Northern pike</name>
    <dbReference type="NCBI Taxonomy" id="8010"/>
    <lineage>
        <taxon>Eukaryota</taxon>
        <taxon>Metazoa</taxon>
        <taxon>Chordata</taxon>
        <taxon>Craniata</taxon>
        <taxon>Vertebrata</taxon>
        <taxon>Euteleostomi</taxon>
        <taxon>Actinopterygii</taxon>
        <taxon>Neopterygii</taxon>
        <taxon>Teleostei</taxon>
        <taxon>Protacanthopterygii</taxon>
        <taxon>Esociformes</taxon>
        <taxon>Esocidae</taxon>
        <taxon>Esox</taxon>
    </lineage>
</organism>
<evidence type="ECO:0000256" key="6">
    <source>
        <dbReference type="SAM" id="MobiDB-lite"/>
    </source>
</evidence>
<dbReference type="PANTHER" id="PTHR23320:SF157">
    <property type="entry name" value="SI:CH1073-291C23.2"/>
    <property type="match status" value="1"/>
</dbReference>
<dbReference type="RefSeq" id="XP_010887240.1">
    <property type="nucleotide sequence ID" value="XM_010888938.5"/>
</dbReference>
<dbReference type="GeneID" id="105021341"/>
<dbReference type="InterPro" id="IPR007237">
    <property type="entry name" value="CD20-like"/>
</dbReference>